<dbReference type="Proteomes" id="UP000320762">
    <property type="component" value="Unassembled WGS sequence"/>
</dbReference>
<dbReference type="PANTHER" id="PTHR12147">
    <property type="entry name" value="METALLOPEPTIDASE M28 FAMILY MEMBER"/>
    <property type="match status" value="1"/>
</dbReference>
<keyword evidence="4 9" id="KW-0479">Metal-binding</keyword>
<organism evidence="11 12">
    <name type="scientific">Schizophyllum amplum</name>
    <dbReference type="NCBI Taxonomy" id="97359"/>
    <lineage>
        <taxon>Eukaryota</taxon>
        <taxon>Fungi</taxon>
        <taxon>Dikarya</taxon>
        <taxon>Basidiomycota</taxon>
        <taxon>Agaricomycotina</taxon>
        <taxon>Agaricomycetes</taxon>
        <taxon>Agaricomycetidae</taxon>
        <taxon>Agaricales</taxon>
        <taxon>Schizophyllaceae</taxon>
        <taxon>Schizophyllum</taxon>
    </lineage>
</organism>
<dbReference type="OrthoDB" id="10013407at2759"/>
<keyword evidence="12" id="KW-1185">Reference proteome</keyword>
<keyword evidence="6 9" id="KW-0378">Hydrolase</keyword>
<dbReference type="SUPFAM" id="SSF53187">
    <property type="entry name" value="Zn-dependent exopeptidases"/>
    <property type="match status" value="1"/>
</dbReference>
<dbReference type="InterPro" id="IPR007484">
    <property type="entry name" value="Peptidase_M28"/>
</dbReference>
<dbReference type="AlphaFoldDB" id="A0A550CKY7"/>
<comment type="caution">
    <text evidence="11">The sequence shown here is derived from an EMBL/GenBank/DDBJ whole genome shotgun (WGS) entry which is preliminary data.</text>
</comment>
<proteinExistence type="inferred from homology"/>
<keyword evidence="3 9" id="KW-0645">Protease</keyword>
<evidence type="ECO:0000313" key="12">
    <source>
        <dbReference type="Proteomes" id="UP000320762"/>
    </source>
</evidence>
<dbReference type="PANTHER" id="PTHR12147:SF56">
    <property type="entry name" value="AMINOPEPTIDASE YDR415C-RELATED"/>
    <property type="match status" value="1"/>
</dbReference>
<gene>
    <name evidence="11" type="ORF">BD626DRAFT_488791</name>
</gene>
<keyword evidence="2" id="KW-0031">Aminopeptidase</keyword>
<evidence type="ECO:0000256" key="4">
    <source>
        <dbReference type="ARBA" id="ARBA00022723"/>
    </source>
</evidence>
<comment type="similarity">
    <text evidence="8">Belongs to the peptidase M28 family. M28E subfamily.</text>
</comment>
<dbReference type="EC" id="3.4.-.-" evidence="9"/>
<evidence type="ECO:0000256" key="2">
    <source>
        <dbReference type="ARBA" id="ARBA00022438"/>
    </source>
</evidence>
<dbReference type="GO" id="GO:0004177">
    <property type="term" value="F:aminopeptidase activity"/>
    <property type="evidence" value="ECO:0007669"/>
    <property type="project" value="UniProtKB-KW"/>
</dbReference>
<dbReference type="GO" id="GO:0006508">
    <property type="term" value="P:proteolysis"/>
    <property type="evidence" value="ECO:0007669"/>
    <property type="project" value="UniProtKB-KW"/>
</dbReference>
<comment type="cofactor">
    <cofactor evidence="1">
        <name>Zn(2+)</name>
        <dbReference type="ChEBI" id="CHEBI:29105"/>
    </cofactor>
</comment>
<keyword evidence="5 9" id="KW-0732">Signal</keyword>
<dbReference type="STRING" id="97359.A0A550CKY7"/>
<evidence type="ECO:0000256" key="3">
    <source>
        <dbReference type="ARBA" id="ARBA00022670"/>
    </source>
</evidence>
<feature type="chain" id="PRO_5022258819" description="Peptide hydrolase" evidence="9">
    <location>
        <begin position="22"/>
        <end position="396"/>
    </location>
</feature>
<evidence type="ECO:0000313" key="11">
    <source>
        <dbReference type="EMBL" id="TRM65439.1"/>
    </source>
</evidence>
<evidence type="ECO:0000256" key="6">
    <source>
        <dbReference type="ARBA" id="ARBA00022801"/>
    </source>
</evidence>
<dbReference type="GO" id="GO:0008235">
    <property type="term" value="F:metalloexopeptidase activity"/>
    <property type="evidence" value="ECO:0007669"/>
    <property type="project" value="InterPro"/>
</dbReference>
<evidence type="ECO:0000256" key="5">
    <source>
        <dbReference type="ARBA" id="ARBA00022729"/>
    </source>
</evidence>
<accession>A0A550CKY7</accession>
<evidence type="ECO:0000256" key="8">
    <source>
        <dbReference type="ARBA" id="ARBA00043962"/>
    </source>
</evidence>
<evidence type="ECO:0000259" key="10">
    <source>
        <dbReference type="Pfam" id="PF04389"/>
    </source>
</evidence>
<dbReference type="Pfam" id="PF04389">
    <property type="entry name" value="Peptidase_M28"/>
    <property type="match status" value="1"/>
</dbReference>
<dbReference type="GO" id="GO:0046872">
    <property type="term" value="F:metal ion binding"/>
    <property type="evidence" value="ECO:0007669"/>
    <property type="project" value="UniProtKB-KW"/>
</dbReference>
<evidence type="ECO:0000256" key="1">
    <source>
        <dbReference type="ARBA" id="ARBA00001947"/>
    </source>
</evidence>
<name>A0A550CKY7_9AGAR</name>
<keyword evidence="7 9" id="KW-0862">Zinc</keyword>
<protein>
    <recommendedName>
        <fullName evidence="9">Peptide hydrolase</fullName>
        <ecNumber evidence="9">3.4.-.-</ecNumber>
    </recommendedName>
</protein>
<dbReference type="InterPro" id="IPR045175">
    <property type="entry name" value="M28_fam"/>
</dbReference>
<reference evidence="11 12" key="1">
    <citation type="journal article" date="2019" name="New Phytol.">
        <title>Comparative genomics reveals unique wood-decay strategies and fruiting body development in the Schizophyllaceae.</title>
        <authorList>
            <person name="Almasi E."/>
            <person name="Sahu N."/>
            <person name="Krizsan K."/>
            <person name="Balint B."/>
            <person name="Kovacs G.M."/>
            <person name="Kiss B."/>
            <person name="Cseklye J."/>
            <person name="Drula E."/>
            <person name="Henrissat B."/>
            <person name="Nagy I."/>
            <person name="Chovatia M."/>
            <person name="Adam C."/>
            <person name="LaButti K."/>
            <person name="Lipzen A."/>
            <person name="Riley R."/>
            <person name="Grigoriev I.V."/>
            <person name="Nagy L.G."/>
        </authorList>
    </citation>
    <scope>NUCLEOTIDE SEQUENCE [LARGE SCALE GENOMIC DNA]</scope>
    <source>
        <strain evidence="11 12">NL-1724</strain>
    </source>
</reference>
<dbReference type="Gene3D" id="3.40.630.10">
    <property type="entry name" value="Zn peptidases"/>
    <property type="match status" value="1"/>
</dbReference>
<sequence length="396" mass="42576">MILGLRFSLSALVLLFGSIAAAPSQSQDARLIQFKDAAGALQTEWVSTTALEYLAEHRGSVDRTADDVASMSSTALDAITSVTRGPGFLDVTNFQGNNTTTEKRALRNRAFTAPSPSKYPFLQSTYFRQVSADGLYDTVDSLSNNFTTRAYRSSNARAPATWVQQQFQSAVGSSNVDLVENSFNQPNVIARIPGKSSSEVVILAAHLDSTVGSSSSSSRAPGADDDASGIAILLQTAQILGDNGYQGTRTIEFHAYAGEEGGLLGSQTVAEQYSSAGTDVAAMLQMDMVAYQPTNNPVLTVLTDTDSSLVAWSQQLIKAYLSADTLYTNRCGYACSDHFSWDDYGYPAVSIDESGPSDTYLNPYYHTSRDTIDRLDFDKAAEFVKMALAFAVEQAA</sequence>
<dbReference type="EMBL" id="VDMD01000005">
    <property type="protein sequence ID" value="TRM65439.1"/>
    <property type="molecule type" value="Genomic_DNA"/>
</dbReference>
<evidence type="ECO:0000256" key="7">
    <source>
        <dbReference type="ARBA" id="ARBA00022833"/>
    </source>
</evidence>
<feature type="domain" description="Peptidase M28" evidence="10">
    <location>
        <begin position="187"/>
        <end position="390"/>
    </location>
</feature>
<feature type="signal peptide" evidence="9">
    <location>
        <begin position="1"/>
        <end position="21"/>
    </location>
</feature>
<evidence type="ECO:0000256" key="9">
    <source>
        <dbReference type="RuleBase" id="RU361240"/>
    </source>
</evidence>